<dbReference type="GO" id="GO:0009279">
    <property type="term" value="C:cell outer membrane"/>
    <property type="evidence" value="ECO:0007669"/>
    <property type="project" value="UniProtKB-SubCell"/>
</dbReference>
<dbReference type="InterPro" id="IPR023997">
    <property type="entry name" value="TonB-dep_OMP_SusC/RagA_CS"/>
</dbReference>
<dbReference type="InterPro" id="IPR023996">
    <property type="entry name" value="TonB-dep_OMP_SusC/RagA"/>
</dbReference>
<reference evidence="6 7" key="1">
    <citation type="submission" date="2016-11" db="EMBL/GenBank/DDBJ databases">
        <authorList>
            <person name="Jaros S."/>
            <person name="Januszkiewicz K."/>
            <person name="Wedrychowicz H."/>
        </authorList>
    </citation>
    <scope>NUCLEOTIDE SEQUENCE [LARGE SCALE GENOMIC DNA]</scope>
    <source>
        <strain evidence="6 7">DSM 27406</strain>
    </source>
</reference>
<dbReference type="InterPro" id="IPR039426">
    <property type="entry name" value="TonB-dep_rcpt-like"/>
</dbReference>
<evidence type="ECO:0000256" key="1">
    <source>
        <dbReference type="ARBA" id="ARBA00022448"/>
    </source>
</evidence>
<keyword evidence="3 4" id="KW-0998">Cell outer membrane</keyword>
<organism evidence="6 7">
    <name type="scientific">Chitinophaga jiangningensis</name>
    <dbReference type="NCBI Taxonomy" id="1419482"/>
    <lineage>
        <taxon>Bacteria</taxon>
        <taxon>Pseudomonadati</taxon>
        <taxon>Bacteroidota</taxon>
        <taxon>Chitinophagia</taxon>
        <taxon>Chitinophagales</taxon>
        <taxon>Chitinophagaceae</taxon>
        <taxon>Chitinophaga</taxon>
    </lineage>
</organism>
<sequence length="1144" mass="127011">MKKNYWWPSHIPDGSMRKLIMRMKLTSVLLCAGFLQLSAHGFSQEKISVDFNNVHISKLLSLIGKKSDYTFLYKTGALPDVRVSLRMENAAVTAILDKAFSGTNLNYRVMPNNLVVIVKGSEVVKTVPVKGIVKDKEGTPLIGVTVKVQGTSQGVTTNVKGEYELEVPENAVLEFSYIGYESRQMPIKGVQSFNVTLTANSSGLNEVVVVGYGTQKRVNLSGAVDNISGKALESRPITNVGTGLQGLIPNLNIGINNGRSSSAPSFNLRGYTSLSGGEPFILVDNIPFSADEVSRLNPADIESVTVLKDAASAAIYGARAAFGVVLITTKSAMDGRLTVSANTNYAVRTLGKVPDVVTDPLTTMQMKHDAATPLYNLYPDAVREYAAKRSKDPSLPAVITDPTNPNAYAYYGTTDWLHEVYNKSAPAFTGNFSVARGDEKLNYYLSGEYYQQDGMLRYNPDVYKRYNLRGKATYTFNDRIKLGTNTTYTTSSYDAPSTAMDYLFFHNANRTPSLSVPRNPDGTWTSDGAALLGRLQSGGRNTNNMNEFLASFNGELGIIKGIWKLKGEATFRRTNTTGKSFVLPVAYRTGPNQPLQYTDGNQSSAAFNSFGMKYTVYNLYSDFSKKFGKHELSALVGFNQEYFQGDGFTGSRNGLISTLYPTVQLATGTPKIGENFEDWAVRGVFYRLAYNYNDKYLLEVNGRRDGSSRFPMNNRWGTFPSASAAWVVSNENFVKPLATTIGMDFLKLRGSYGSLGDQTFNSYGYFETMNAGTLNTILDGNQPVAVFMPNPVTADYTWQNVRSVNMGVDMAFLKERLYVSFDHYTRFTEGMFVKGKTLPGVYGAESPKTNAADLKTRGGELSIMWRDHIAIGKDNLSYSVKIAVANSKTYITKYDNPVGNLSDYYVGQRLGEIWGLETEGFFQSEDEIKTHADQSKVGSDDQGYKWYVGDLKFRDLNNDGEISYGKNTVSDHGDKRIIGNNLPQLPYSIDLNSSFKGWDFRAFFQGIGKRDWYPGAGNHYFWGIYAQPWANVQVQNMDHWTPENPNGYFPRVKSYIAEDATELGAPQTRYLQNAAYLRLKNVTLGYTLPKSVTERLKIARLRFYLSAENIFTVSHLKADIDPEGLDGTVYPFQKTYSVGLNLNF</sequence>
<proteinExistence type="inferred from homology"/>
<dbReference type="Pfam" id="PF13715">
    <property type="entry name" value="CarbopepD_reg_2"/>
    <property type="match status" value="1"/>
</dbReference>
<dbReference type="AlphaFoldDB" id="A0A1M7FGZ6"/>
<dbReference type="RefSeq" id="WP_073083077.1">
    <property type="nucleotide sequence ID" value="NZ_FRBL01000006.1"/>
</dbReference>
<keyword evidence="4" id="KW-0812">Transmembrane</keyword>
<dbReference type="Gene3D" id="2.60.40.1120">
    <property type="entry name" value="Carboxypeptidase-like, regulatory domain"/>
    <property type="match status" value="1"/>
</dbReference>
<dbReference type="Proteomes" id="UP000184420">
    <property type="component" value="Unassembled WGS sequence"/>
</dbReference>
<dbReference type="InterPro" id="IPR037066">
    <property type="entry name" value="Plug_dom_sf"/>
</dbReference>
<dbReference type="InterPro" id="IPR011662">
    <property type="entry name" value="Secretin/TonB_short_N"/>
</dbReference>
<keyword evidence="4" id="KW-1134">Transmembrane beta strand</keyword>
<evidence type="ECO:0000256" key="4">
    <source>
        <dbReference type="PROSITE-ProRule" id="PRU01360"/>
    </source>
</evidence>
<dbReference type="SMART" id="SM00965">
    <property type="entry name" value="STN"/>
    <property type="match status" value="1"/>
</dbReference>
<protein>
    <submittedName>
        <fullName evidence="6">TonB-linked outer membrane protein, SusC/RagA family</fullName>
    </submittedName>
</protein>
<dbReference type="NCBIfam" id="TIGR04056">
    <property type="entry name" value="OMP_RagA_SusC"/>
    <property type="match status" value="1"/>
</dbReference>
<feature type="domain" description="Secretin/TonB short N-terminal" evidence="5">
    <location>
        <begin position="69"/>
        <end position="120"/>
    </location>
</feature>
<dbReference type="InterPro" id="IPR012910">
    <property type="entry name" value="Plug_dom"/>
</dbReference>
<comment type="similarity">
    <text evidence="4">Belongs to the TonB-dependent receptor family.</text>
</comment>
<dbReference type="Gene3D" id="2.170.130.10">
    <property type="entry name" value="TonB-dependent receptor, plug domain"/>
    <property type="match status" value="1"/>
</dbReference>
<dbReference type="InterPro" id="IPR008969">
    <property type="entry name" value="CarboxyPept-like_regulatory"/>
</dbReference>
<comment type="subcellular location">
    <subcellularLocation>
        <location evidence="4">Cell outer membrane</location>
        <topology evidence="4">Multi-pass membrane protein</topology>
    </subcellularLocation>
</comment>
<dbReference type="PROSITE" id="PS52016">
    <property type="entry name" value="TONB_DEPENDENT_REC_3"/>
    <property type="match status" value="1"/>
</dbReference>
<dbReference type="STRING" id="1419482.SAMN05444266_106137"/>
<evidence type="ECO:0000313" key="6">
    <source>
        <dbReference type="EMBL" id="SHM03276.1"/>
    </source>
</evidence>
<dbReference type="NCBIfam" id="TIGR04057">
    <property type="entry name" value="SusC_RagA_signa"/>
    <property type="match status" value="1"/>
</dbReference>
<keyword evidence="7" id="KW-1185">Reference proteome</keyword>
<keyword evidence="2 4" id="KW-0472">Membrane</keyword>
<evidence type="ECO:0000256" key="3">
    <source>
        <dbReference type="ARBA" id="ARBA00023237"/>
    </source>
</evidence>
<evidence type="ECO:0000313" key="7">
    <source>
        <dbReference type="Proteomes" id="UP000184420"/>
    </source>
</evidence>
<keyword evidence="1 4" id="KW-0813">Transport</keyword>
<evidence type="ECO:0000259" key="5">
    <source>
        <dbReference type="SMART" id="SM00965"/>
    </source>
</evidence>
<dbReference type="SUPFAM" id="SSF56935">
    <property type="entry name" value="Porins"/>
    <property type="match status" value="1"/>
</dbReference>
<dbReference type="Pfam" id="PF07715">
    <property type="entry name" value="Plug"/>
    <property type="match status" value="1"/>
</dbReference>
<name>A0A1M7FGZ6_9BACT</name>
<dbReference type="EMBL" id="FRBL01000006">
    <property type="protein sequence ID" value="SHM03276.1"/>
    <property type="molecule type" value="Genomic_DNA"/>
</dbReference>
<gene>
    <name evidence="6" type="ORF">SAMN05444266_106137</name>
</gene>
<evidence type="ECO:0000256" key="2">
    <source>
        <dbReference type="ARBA" id="ARBA00023136"/>
    </source>
</evidence>
<accession>A0A1M7FGZ6</accession>
<dbReference type="SUPFAM" id="SSF49464">
    <property type="entry name" value="Carboxypeptidase regulatory domain-like"/>
    <property type="match status" value="1"/>
</dbReference>